<dbReference type="PANTHER" id="PTHR12415">
    <property type="entry name" value="TYROSYL-DNA PHOSPHODIESTERASE 1"/>
    <property type="match status" value="1"/>
</dbReference>
<dbReference type="CDD" id="cd00060">
    <property type="entry name" value="FHA"/>
    <property type="match status" value="1"/>
</dbReference>
<feature type="region of interest" description="Disordered" evidence="6">
    <location>
        <begin position="1050"/>
        <end position="1086"/>
    </location>
</feature>
<keyword evidence="9" id="KW-1185">Reference proteome</keyword>
<dbReference type="SMART" id="SM00240">
    <property type="entry name" value="FHA"/>
    <property type="match status" value="1"/>
</dbReference>
<evidence type="ECO:0000256" key="4">
    <source>
        <dbReference type="PIRSR" id="PIRSR610347-2"/>
    </source>
</evidence>
<evidence type="ECO:0000256" key="2">
    <source>
        <dbReference type="ARBA" id="ARBA00022801"/>
    </source>
</evidence>
<dbReference type="GO" id="GO:0016818">
    <property type="term" value="F:hydrolase activity, acting on acid anhydrides, in phosphorus-containing anhydrides"/>
    <property type="evidence" value="ECO:0007669"/>
    <property type="project" value="InterPro"/>
</dbReference>
<feature type="active site" description="Nucleophile" evidence="3">
    <location>
        <position position="476"/>
    </location>
</feature>
<dbReference type="Gene3D" id="2.60.200.20">
    <property type="match status" value="1"/>
</dbReference>
<dbReference type="Gene3D" id="3.30.70.2330">
    <property type="match status" value="1"/>
</dbReference>
<sequence length="1086" mass="121217">MSHSSDSSFSFRRQRFEIPASPRKRSRSNTVKEAILSVRPLGIPLISSSTGEVCESLRLEPHKSYTIGRKLEWCDFVFSDRRVSKRHCQFYFDSLEKSIYLSDGPFLGYGRRDYSFAKFRSGASTNGVFVNGVRIDGVVELRVGDVVGLVCRGEGACGSGISIGFLVEKAVLVEEVDYGCSVQLSPCSVQSKQVNVTLKSSRVLDNTGLLMSWCRNILCSDNPVSCIQKCIVLNQKKRIDLSCGIVLKEFPELLLGNSIEFRSNSGFHSGYHKRKRVYLTEFESVEHCDSISKNEVLVVPEENTEIPSFEIPKIASNANTERQSGGDAIGIQQAAVSIDSAQHGEFQDDNNSGGCILPPGNKFYLNRLQFGDQEIVENDGEVSLPELFHPVESLERVFIATFTCDILWFLNYCKIPCHLPVTIACHNSERCWSADQNKRISVPFSDFPNLTVVYPPFPEVIAFNNDRKNSGIGCHHPKLFVLQREDRLRVVISSANLVEKQWQRITNTVWWQDFPRLTIPNGLALFSRLPFGETNSNSICDFAAQLAGFMASLLADVASQAHWILELTKYDFKGAAGYLVTSVPGIHTHRSPYVYESNSHMLGNKHKFESRGAKFLSYVEASVVGISHIYRMSADSSGEHLKKLALLLGKCHENMDGMSEIVLRRATNIAADKNAVSVLIPNREDFSVGDFVQLGFLPRDVAKWVAPLSDIGIFAFSAYICPKEVLATALEGSNKKVKLIIYVYAGPSFSTISEVTQLEHISAICTIVASSHKYTGLWRLKEVLCQYKWPEHMESDFIFGKYTSSSSVGSVNAQFLAAFSAATGKKSVPFSDSEESDPDWGCWSASQELKNPSIKILFPCIENVKNNRSGIMASRCILCFSQKTWQKLEKVGILHDAIPYPSDRVGIPMHVKVGRRRFVSKRDKSSFGWVYCGSHNFSAAAWGRPISNTQSNWRNTRNDSVLGSRLHISNYEIGIIFVVPPPDSAGHVEQNIKDLDDIVLPFVVPPPKYGPRDKPATAQSMREALNEEREMNEALLAASAVDWAENEVMEQEEDEVLEASGCTTREREDERAYADKLWSQVDSSES</sequence>
<dbReference type="GO" id="GO:0003676">
    <property type="term" value="F:nucleic acid binding"/>
    <property type="evidence" value="ECO:0007669"/>
    <property type="project" value="InterPro"/>
</dbReference>
<accession>A0A5A7QFG5</accession>
<feature type="site" description="Interaction with DNA" evidence="5">
    <location>
        <position position="938"/>
    </location>
</feature>
<dbReference type="GO" id="GO:0008081">
    <property type="term" value="F:phosphoric diester hydrolase activity"/>
    <property type="evidence" value="ECO:0007669"/>
    <property type="project" value="InterPro"/>
</dbReference>
<dbReference type="InterPro" id="IPR014905">
    <property type="entry name" value="HIRAN"/>
</dbReference>
<gene>
    <name evidence="8" type="ORF">STAS_20928</name>
</gene>
<evidence type="ECO:0000259" key="7">
    <source>
        <dbReference type="PROSITE" id="PS50006"/>
    </source>
</evidence>
<keyword evidence="2" id="KW-0378">Hydrolase</keyword>
<dbReference type="AlphaFoldDB" id="A0A5A7QFG5"/>
<dbReference type="GO" id="GO:0008270">
    <property type="term" value="F:zinc ion binding"/>
    <property type="evidence" value="ECO:0007669"/>
    <property type="project" value="InterPro"/>
</dbReference>
<dbReference type="GO" id="GO:0006281">
    <property type="term" value="P:DNA repair"/>
    <property type="evidence" value="ECO:0007669"/>
    <property type="project" value="InterPro"/>
</dbReference>
<evidence type="ECO:0000256" key="3">
    <source>
        <dbReference type="PIRSR" id="PIRSR610347-1"/>
    </source>
</evidence>
<comment type="caution">
    <text evidence="8">The sequence shown here is derived from an EMBL/GenBank/DDBJ whole genome shotgun (WGS) entry which is preliminary data.</text>
</comment>
<evidence type="ECO:0000313" key="9">
    <source>
        <dbReference type="Proteomes" id="UP000325081"/>
    </source>
</evidence>
<dbReference type="Gene3D" id="3.30.870.10">
    <property type="entry name" value="Endonuclease Chain A"/>
    <property type="match status" value="2"/>
</dbReference>
<feature type="domain" description="FHA" evidence="7">
    <location>
        <begin position="65"/>
        <end position="135"/>
    </location>
</feature>
<evidence type="ECO:0000256" key="1">
    <source>
        <dbReference type="ARBA" id="ARBA00022723"/>
    </source>
</evidence>
<dbReference type="PANTHER" id="PTHR12415:SF3">
    <property type="entry name" value="OS04G0403400 PROTEIN"/>
    <property type="match status" value="1"/>
</dbReference>
<evidence type="ECO:0000256" key="6">
    <source>
        <dbReference type="SAM" id="MobiDB-lite"/>
    </source>
</evidence>
<feature type="compositionally biased region" description="Basic and acidic residues" evidence="6">
    <location>
        <begin position="1064"/>
        <end position="1074"/>
    </location>
</feature>
<dbReference type="EMBL" id="BKCP01006848">
    <property type="protein sequence ID" value="GER44049.1"/>
    <property type="molecule type" value="Genomic_DNA"/>
</dbReference>
<dbReference type="InterPro" id="IPR010347">
    <property type="entry name" value="Tdp1"/>
</dbReference>
<feature type="active site" description="Proton donor/acceptor" evidence="3">
    <location>
        <position position="910"/>
    </location>
</feature>
<organism evidence="8 9">
    <name type="scientific">Striga asiatica</name>
    <name type="common">Asiatic witchweed</name>
    <name type="synonym">Buchnera asiatica</name>
    <dbReference type="NCBI Taxonomy" id="4170"/>
    <lineage>
        <taxon>Eukaryota</taxon>
        <taxon>Viridiplantae</taxon>
        <taxon>Streptophyta</taxon>
        <taxon>Embryophyta</taxon>
        <taxon>Tracheophyta</taxon>
        <taxon>Spermatophyta</taxon>
        <taxon>Magnoliopsida</taxon>
        <taxon>eudicotyledons</taxon>
        <taxon>Gunneridae</taxon>
        <taxon>Pentapetalae</taxon>
        <taxon>asterids</taxon>
        <taxon>lamiids</taxon>
        <taxon>Lamiales</taxon>
        <taxon>Orobanchaceae</taxon>
        <taxon>Buchnereae</taxon>
        <taxon>Striga</taxon>
    </lineage>
</organism>
<dbReference type="SUPFAM" id="SSF56024">
    <property type="entry name" value="Phospholipase D/nuclease"/>
    <property type="match status" value="2"/>
</dbReference>
<protein>
    <submittedName>
        <fullName evidence="8">Tyrosyl-DNA phosphodiesterase</fullName>
    </submittedName>
</protein>
<reference evidence="9" key="1">
    <citation type="journal article" date="2019" name="Curr. Biol.">
        <title>Genome Sequence of Striga asiatica Provides Insight into the Evolution of Plant Parasitism.</title>
        <authorList>
            <person name="Yoshida S."/>
            <person name="Kim S."/>
            <person name="Wafula E.K."/>
            <person name="Tanskanen J."/>
            <person name="Kim Y.M."/>
            <person name="Honaas L."/>
            <person name="Yang Z."/>
            <person name="Spallek T."/>
            <person name="Conn C.E."/>
            <person name="Ichihashi Y."/>
            <person name="Cheong K."/>
            <person name="Cui S."/>
            <person name="Der J.P."/>
            <person name="Gundlach H."/>
            <person name="Jiao Y."/>
            <person name="Hori C."/>
            <person name="Ishida J.K."/>
            <person name="Kasahara H."/>
            <person name="Kiba T."/>
            <person name="Kim M.S."/>
            <person name="Koo N."/>
            <person name="Laohavisit A."/>
            <person name="Lee Y.H."/>
            <person name="Lumba S."/>
            <person name="McCourt P."/>
            <person name="Mortimer J.C."/>
            <person name="Mutuku J.M."/>
            <person name="Nomura T."/>
            <person name="Sasaki-Sekimoto Y."/>
            <person name="Seto Y."/>
            <person name="Wang Y."/>
            <person name="Wakatake T."/>
            <person name="Sakakibara H."/>
            <person name="Demura T."/>
            <person name="Yamaguchi S."/>
            <person name="Yoneyama K."/>
            <person name="Manabe R.I."/>
            <person name="Nelson D.C."/>
            <person name="Schulman A.H."/>
            <person name="Timko M.P."/>
            <person name="dePamphilis C.W."/>
            <person name="Choi D."/>
            <person name="Shirasu K."/>
        </authorList>
    </citation>
    <scope>NUCLEOTIDE SEQUENCE [LARGE SCALE GENOMIC DNA]</scope>
    <source>
        <strain evidence="9">cv. UVA1</strain>
    </source>
</reference>
<dbReference type="PROSITE" id="PS50006">
    <property type="entry name" value="FHA_DOMAIN"/>
    <property type="match status" value="1"/>
</dbReference>
<evidence type="ECO:0000256" key="5">
    <source>
        <dbReference type="PIRSR" id="PIRSR610347-3"/>
    </source>
</evidence>
<dbReference type="Proteomes" id="UP000325081">
    <property type="component" value="Unassembled WGS sequence"/>
</dbReference>
<proteinExistence type="predicted"/>
<dbReference type="InterPro" id="IPR000253">
    <property type="entry name" value="FHA_dom"/>
</dbReference>
<dbReference type="Pfam" id="PF00498">
    <property type="entry name" value="FHA"/>
    <property type="match status" value="1"/>
</dbReference>
<dbReference type="CDD" id="cd09123">
    <property type="entry name" value="PLDc_Tdp1_2"/>
    <property type="match status" value="1"/>
</dbReference>
<keyword evidence="1" id="KW-0479">Metal-binding</keyword>
<dbReference type="GO" id="GO:0005634">
    <property type="term" value="C:nucleus"/>
    <property type="evidence" value="ECO:0007669"/>
    <property type="project" value="InterPro"/>
</dbReference>
<name>A0A5A7QFG5_STRAF</name>
<feature type="binding site" evidence="4">
    <location>
        <position position="912"/>
    </location>
    <ligand>
        <name>substrate</name>
    </ligand>
</feature>
<dbReference type="Pfam" id="PF06087">
    <property type="entry name" value="Tyr-DNA_phospho"/>
    <property type="match status" value="2"/>
</dbReference>
<evidence type="ECO:0000313" key="8">
    <source>
        <dbReference type="EMBL" id="GER44049.1"/>
    </source>
</evidence>
<dbReference type="CDD" id="cd09122">
    <property type="entry name" value="PLDc_Tdp1_1"/>
    <property type="match status" value="1"/>
</dbReference>
<dbReference type="OrthoDB" id="47785at2759"/>
<dbReference type="Pfam" id="PF08797">
    <property type="entry name" value="HIRAN"/>
    <property type="match status" value="1"/>
</dbReference>
<dbReference type="SUPFAM" id="SSF49879">
    <property type="entry name" value="SMAD/FHA domain"/>
    <property type="match status" value="1"/>
</dbReference>
<dbReference type="InterPro" id="IPR008984">
    <property type="entry name" value="SMAD_FHA_dom_sf"/>
</dbReference>
<feature type="binding site" evidence="4">
    <location>
        <position position="478"/>
    </location>
    <ligand>
        <name>substrate</name>
    </ligand>
</feature>